<dbReference type="PANTHER" id="PTHR35861:SF1">
    <property type="entry name" value="PHAGE TAIL SHEATH PROTEIN"/>
    <property type="match status" value="1"/>
</dbReference>
<organism evidence="3">
    <name type="scientific">Yersinia enterocolitica W22703</name>
    <dbReference type="NCBI Taxonomy" id="913028"/>
    <lineage>
        <taxon>Bacteria</taxon>
        <taxon>Pseudomonadati</taxon>
        <taxon>Pseudomonadota</taxon>
        <taxon>Gammaproteobacteria</taxon>
        <taxon>Enterobacterales</taxon>
        <taxon>Yersiniaceae</taxon>
        <taxon>Yersinia</taxon>
    </lineage>
</organism>
<evidence type="ECO:0000259" key="2">
    <source>
        <dbReference type="Pfam" id="PF17482"/>
    </source>
</evidence>
<dbReference type="InterPro" id="IPR020287">
    <property type="entry name" value="Tail_sheath_C"/>
</dbReference>
<sequence>MRELKSLGYLIDGDCWYDDSVNDKETLKAGRLFIDYDYTPVPPLEDLTLRQRITDRYLANFAAAVNS</sequence>
<dbReference type="PANTHER" id="PTHR35861">
    <property type="match status" value="1"/>
</dbReference>
<reference evidence="3" key="1">
    <citation type="journal article" date="2011" name="BMC Genomics">
        <title>Shotgun sequencing of Yersinia enterocolitica strain W22703 (biotype 2, serotype O:9): genomic evidence for oscillation between invertebrates and mammals.</title>
        <authorList>
            <person name="Fuchs T.M."/>
            <person name="Brandt K."/>
            <person name="Starke M."/>
            <person name="Rattei T."/>
        </authorList>
    </citation>
    <scope>NUCLEOTIDE SEQUENCE</scope>
</reference>
<dbReference type="Pfam" id="PF17482">
    <property type="entry name" value="Phage_sheath_1C"/>
    <property type="match status" value="1"/>
</dbReference>
<gene>
    <name evidence="3" type="ORF">YEW_EO19880</name>
</gene>
<comment type="similarity">
    <text evidence="1">Belongs to the myoviridae tail sheath protein family.</text>
</comment>
<dbReference type="AlphaFoldDB" id="F4N714"/>
<name>F4N714_YEREN</name>
<accession>F4N714</accession>
<proteinExistence type="inferred from homology"/>
<feature type="domain" description="Tail sheath protein C-terminal" evidence="2">
    <location>
        <begin position="1"/>
        <end position="54"/>
    </location>
</feature>
<dbReference type="EMBL" id="FR718754">
    <property type="protein sequence ID" value="CBX73872.1"/>
    <property type="molecule type" value="Genomic_DNA"/>
</dbReference>
<dbReference type="InterPro" id="IPR052042">
    <property type="entry name" value="Tail_sheath_structural"/>
</dbReference>
<evidence type="ECO:0000313" key="3">
    <source>
        <dbReference type="EMBL" id="CBX73872.1"/>
    </source>
</evidence>
<evidence type="ECO:0000256" key="1">
    <source>
        <dbReference type="ARBA" id="ARBA00008005"/>
    </source>
</evidence>
<protein>
    <recommendedName>
        <fullName evidence="2">Tail sheath protein C-terminal domain-containing protein</fullName>
    </recommendedName>
</protein>